<feature type="binding site" evidence="9">
    <location>
        <position position="697"/>
    </location>
    <ligand>
        <name>FAD</name>
        <dbReference type="ChEBI" id="CHEBI:57692"/>
    </ligand>
</feature>
<feature type="binding site" evidence="9">
    <location>
        <begin position="17"/>
        <end position="22"/>
    </location>
    <ligand>
        <name>FMN</name>
        <dbReference type="ChEBI" id="CHEBI:58210"/>
    </ligand>
</feature>
<dbReference type="AlphaFoldDB" id="A0A420HFK6"/>
<protein>
    <recommendedName>
        <fullName evidence="9">NADPH-dependent diflavin oxidoreductase 1</fullName>
        <ecNumber evidence="9">1.18.1.-</ecNumber>
    </recommendedName>
    <alternativeName>
        <fullName evidence="9">NADPH-dependent FMN and FAD-containing oxidoreductase</fullName>
    </alternativeName>
</protein>
<feature type="binding site" evidence="9">
    <location>
        <begin position="64"/>
        <end position="67"/>
    </location>
    <ligand>
        <name>FMN</name>
        <dbReference type="ChEBI" id="CHEBI:58210"/>
    </ligand>
</feature>
<dbReference type="Pfam" id="PF00258">
    <property type="entry name" value="Flavodoxin_1"/>
    <property type="match status" value="1"/>
</dbReference>
<feature type="domain" description="Flavodoxin-like" evidence="11">
    <location>
        <begin position="11"/>
        <end position="155"/>
    </location>
</feature>
<dbReference type="InterPro" id="IPR023173">
    <property type="entry name" value="NADPH_Cyt_P450_Rdtase_alpha"/>
</dbReference>
<dbReference type="InterPro" id="IPR017938">
    <property type="entry name" value="Riboflavin_synthase-like_b-brl"/>
</dbReference>
<dbReference type="PANTHER" id="PTHR19384:SF10">
    <property type="entry name" value="NADPH-DEPENDENT DIFLAVIN OXIDOREDUCTASE 1"/>
    <property type="match status" value="1"/>
</dbReference>
<keyword evidence="8 9" id="KW-0560">Oxidoreductase</keyword>
<dbReference type="EMBL" id="MCBQ01019722">
    <property type="protein sequence ID" value="RKF56211.1"/>
    <property type="molecule type" value="Genomic_DNA"/>
</dbReference>
<comment type="similarity">
    <text evidence="9">In the C-terminal section; belongs to the flavoprotein pyridine nucleotide cytochrome reductase family.</text>
</comment>
<evidence type="ECO:0000256" key="8">
    <source>
        <dbReference type="ARBA" id="ARBA00023002"/>
    </source>
</evidence>
<comment type="function">
    <text evidence="9">NADPH-dependent reductase which is a central component of the cytosolic iron-sulfur (Fe-S) protein assembly (CIA) machinery. Transfers electrons from NADPH via its FAD and FMN prosthetic groups to the [2Fe-2S] cluster of DRE2, another key component of the CIA machinery. In turn, this reduced cluster provides electrons for assembly of cytosolic iron-sulfur cluster proteins. Positively controls H(2)O(2)-induced cell death.</text>
</comment>
<dbReference type="Proteomes" id="UP000283383">
    <property type="component" value="Unassembled WGS sequence"/>
</dbReference>
<dbReference type="STRING" id="62708.A0A420HFK6"/>
<dbReference type="InterPro" id="IPR003097">
    <property type="entry name" value="CysJ-like_FAD-binding"/>
</dbReference>
<evidence type="ECO:0000256" key="7">
    <source>
        <dbReference type="ARBA" id="ARBA00022857"/>
    </source>
</evidence>
<organism evidence="13 14">
    <name type="scientific">Golovinomyces cichoracearum</name>
    <dbReference type="NCBI Taxonomy" id="62708"/>
    <lineage>
        <taxon>Eukaryota</taxon>
        <taxon>Fungi</taxon>
        <taxon>Dikarya</taxon>
        <taxon>Ascomycota</taxon>
        <taxon>Pezizomycotina</taxon>
        <taxon>Leotiomycetes</taxon>
        <taxon>Erysiphales</taxon>
        <taxon>Erysiphaceae</taxon>
        <taxon>Golovinomyces</taxon>
    </lineage>
</organism>
<comment type="similarity">
    <text evidence="9">Belongs to the NADPH-dependent diflavin oxidoreductase NDOR1 family.</text>
</comment>
<dbReference type="InterPro" id="IPR001709">
    <property type="entry name" value="Flavoprot_Pyr_Nucl_cyt_Rdtase"/>
</dbReference>
<dbReference type="HAMAP" id="MF_03178">
    <property type="entry name" value="NDOR1"/>
    <property type="match status" value="1"/>
</dbReference>
<name>A0A420HFK6_9PEZI</name>
<keyword evidence="6 9" id="KW-0274">FAD</keyword>
<dbReference type="InterPro" id="IPR001433">
    <property type="entry name" value="OxRdtase_FAD/NAD-bd"/>
</dbReference>
<feature type="binding site" evidence="9">
    <location>
        <position position="428"/>
    </location>
    <ligand>
        <name>FAD</name>
        <dbReference type="ChEBI" id="CHEBI:57692"/>
    </ligand>
</feature>
<evidence type="ECO:0000256" key="5">
    <source>
        <dbReference type="ARBA" id="ARBA00022643"/>
    </source>
</evidence>
<evidence type="ECO:0000259" key="12">
    <source>
        <dbReference type="PROSITE" id="PS51384"/>
    </source>
</evidence>
<feature type="binding site" evidence="9">
    <location>
        <begin position="102"/>
        <end position="111"/>
    </location>
    <ligand>
        <name>FMN</name>
        <dbReference type="ChEBI" id="CHEBI:58210"/>
    </ligand>
</feature>
<dbReference type="PANTHER" id="PTHR19384">
    <property type="entry name" value="NITRIC OXIDE SYNTHASE-RELATED"/>
    <property type="match status" value="1"/>
</dbReference>
<feature type="binding site" evidence="9">
    <location>
        <begin position="614"/>
        <end position="618"/>
    </location>
    <ligand>
        <name>NADP(+)</name>
        <dbReference type="ChEBI" id="CHEBI:58349"/>
    </ligand>
</feature>
<comment type="subcellular location">
    <subcellularLocation>
        <location evidence="9">Cytoplasm</location>
    </subcellularLocation>
    <subcellularLocation>
        <location evidence="9">Mitochondrion</location>
    </subcellularLocation>
    <text evidence="9">Relocalizes to mitochondria after H(2)O(2) exposure.</text>
</comment>
<comment type="caution">
    <text evidence="9">Lacks conserved residue(s) required for the propagation of feature annotation.</text>
</comment>
<dbReference type="PROSITE" id="PS50902">
    <property type="entry name" value="FLAVODOXIN_LIKE"/>
    <property type="match status" value="1"/>
</dbReference>
<keyword evidence="7 9" id="KW-0521">NADP</keyword>
<feature type="binding site" evidence="9">
    <location>
        <position position="544"/>
    </location>
    <ligand>
        <name>NADP(+)</name>
        <dbReference type="ChEBI" id="CHEBI:58349"/>
    </ligand>
</feature>
<evidence type="ECO:0000256" key="9">
    <source>
        <dbReference type="HAMAP-Rule" id="MF_03178"/>
    </source>
</evidence>
<dbReference type="FunFam" id="1.20.990.10:FF:000013">
    <property type="entry name" value="NADPH-dependent diflavin oxidoreductase 1"/>
    <property type="match status" value="1"/>
</dbReference>
<feature type="domain" description="FAD-binding FR-type" evidence="12">
    <location>
        <begin position="274"/>
        <end position="528"/>
    </location>
</feature>
<feature type="binding site" evidence="9">
    <location>
        <begin position="500"/>
        <end position="503"/>
    </location>
    <ligand>
        <name>FAD</name>
        <dbReference type="ChEBI" id="CHEBI:57692"/>
    </ligand>
</feature>
<feature type="binding site" evidence="9">
    <location>
        <begin position="608"/>
        <end position="609"/>
    </location>
    <ligand>
        <name>NADP(+)</name>
        <dbReference type="ChEBI" id="CHEBI:58349"/>
    </ligand>
</feature>
<dbReference type="GO" id="GO:0016226">
    <property type="term" value="P:iron-sulfur cluster assembly"/>
    <property type="evidence" value="ECO:0007669"/>
    <property type="project" value="UniProtKB-UniRule"/>
</dbReference>
<feature type="region of interest" description="Disordered" evidence="10">
    <location>
        <begin position="191"/>
        <end position="216"/>
    </location>
</feature>
<keyword evidence="14" id="KW-1185">Reference proteome</keyword>
<keyword evidence="9" id="KW-0496">Mitochondrion</keyword>
<comment type="cofactor">
    <cofactor evidence="2 9">
        <name>FAD</name>
        <dbReference type="ChEBI" id="CHEBI:57692"/>
    </cofactor>
</comment>
<evidence type="ECO:0000256" key="2">
    <source>
        <dbReference type="ARBA" id="ARBA00001974"/>
    </source>
</evidence>
<evidence type="ECO:0000313" key="14">
    <source>
        <dbReference type="Proteomes" id="UP000283383"/>
    </source>
</evidence>
<dbReference type="InterPro" id="IPR001094">
    <property type="entry name" value="Flavdoxin-like"/>
</dbReference>
<dbReference type="SUPFAM" id="SSF63380">
    <property type="entry name" value="Riboflavin synthase domain-like"/>
    <property type="match status" value="1"/>
</dbReference>
<dbReference type="SUPFAM" id="SSF52218">
    <property type="entry name" value="Flavoproteins"/>
    <property type="match status" value="1"/>
</dbReference>
<feature type="binding site" evidence="9">
    <location>
        <begin position="458"/>
        <end position="461"/>
    </location>
    <ligand>
        <name>FAD</name>
        <dbReference type="ChEBI" id="CHEBI:57692"/>
    </ligand>
</feature>
<sequence>MSEIRLRDRTALVLYGSETGNSEDVAHQLGCLLERLHFTTRVFEMNSIEASTLVKSSIVIFTLSTAGQGEFPKNALKLWKSLLRKSLSQTFLSHVLFTTFGLGDSSYSKFNISARKLHKRLLQLGAKEFYPAGEADDQHPEGIDGTYLSWSHNLKLHIQHAFPLPDGVAPIPPDVFLPPKHHLEIDNELNNMTPSNKHTDLTDGERVSSTSSRKTMDPTVCAIETKTASGEDLCISSPQSETHLDCDRFRESLISADVPTEKILPSTNEHINIPSGYNATLRANNRVTPGDHFQDVRELTFTINGEVRYQPGDSIIIYPKNFPEDVERLISIMDWQTVADKPLKFEPDHPDYYGDEWLVSAVPHLYPIPHSTLRQLLTHNLDITAIPKRRFFEMIAQYTENPTHRERLLEFANPLFIDEFYDYTSRPRRSILEVLEDFTSVRLPWRHITSIIPVIRGRAYSIASGGAQKLLTIKGGIVTSITILVAIVKYKTVLRKVRQGLCSRYLASLERNLTIELEIQRSGSFYNLARINPKLPLIFVATGTGIAPCRSLILEREGPQCESSGNKEGIEIGKHFLFFGGRNRNADFFYEHDWMAKCMLTKTYAVFSRDQSEKIYVQDKIRQETQLIATLILQERAIVYVCGSSGKMPKGVKEAFISALMSCDHEALLLRVPFTRETAVQKLDEMAKTGYYVQETW</sequence>
<dbReference type="InterPro" id="IPR017927">
    <property type="entry name" value="FAD-bd_FR_type"/>
</dbReference>
<comment type="catalytic activity">
    <reaction evidence="9">
        <text>2 oxidized [2Fe-2S]-[protein] + NADPH = 2 reduced [2Fe-2S]-[protein] + NADP(+) + H(+)</text>
        <dbReference type="Rhea" id="RHEA:67716"/>
        <dbReference type="Rhea" id="RHEA-COMP:17327"/>
        <dbReference type="Rhea" id="RHEA-COMP:17328"/>
        <dbReference type="ChEBI" id="CHEBI:15378"/>
        <dbReference type="ChEBI" id="CHEBI:33737"/>
        <dbReference type="ChEBI" id="CHEBI:33738"/>
        <dbReference type="ChEBI" id="CHEBI:57783"/>
        <dbReference type="ChEBI" id="CHEBI:58349"/>
    </reaction>
</comment>
<feature type="binding site" evidence="9">
    <location>
        <position position="137"/>
    </location>
    <ligand>
        <name>FMN</name>
        <dbReference type="ChEBI" id="CHEBI:58210"/>
    </ligand>
</feature>
<dbReference type="InterPro" id="IPR039261">
    <property type="entry name" value="FNR_nucleotide-bd"/>
</dbReference>
<dbReference type="InterPro" id="IPR029039">
    <property type="entry name" value="Flavoprotein-like_sf"/>
</dbReference>
<dbReference type="GO" id="GO:0005829">
    <property type="term" value="C:cytosol"/>
    <property type="evidence" value="ECO:0007669"/>
    <property type="project" value="TreeGrafter"/>
</dbReference>
<dbReference type="GO" id="GO:0016651">
    <property type="term" value="F:oxidoreductase activity, acting on NAD(P)H"/>
    <property type="evidence" value="ECO:0007669"/>
    <property type="project" value="UniProtKB-UniRule"/>
</dbReference>
<dbReference type="Pfam" id="PF00667">
    <property type="entry name" value="FAD_binding_1"/>
    <property type="match status" value="1"/>
</dbReference>
<dbReference type="SUPFAM" id="SSF52343">
    <property type="entry name" value="Ferredoxin reductase-like, C-terminal NADP-linked domain"/>
    <property type="match status" value="1"/>
</dbReference>
<keyword evidence="4 9" id="KW-0285">Flavoprotein</keyword>
<dbReference type="GO" id="GO:0050661">
    <property type="term" value="F:NADP binding"/>
    <property type="evidence" value="ECO:0007669"/>
    <property type="project" value="UniProtKB-UniRule"/>
</dbReference>
<evidence type="ECO:0000256" key="6">
    <source>
        <dbReference type="ARBA" id="ARBA00022827"/>
    </source>
</evidence>
<comment type="subunit">
    <text evidence="9">Interacts with DRE2; as part of the cytosolic iron-sulfur (Fe-S) protein assembly (CIA) machinery.</text>
</comment>
<dbReference type="Gene3D" id="2.40.30.10">
    <property type="entry name" value="Translation factors"/>
    <property type="match status" value="1"/>
</dbReference>
<keyword evidence="3 9" id="KW-0963">Cytoplasm</keyword>
<dbReference type="PRINTS" id="PR00369">
    <property type="entry name" value="FLAVODOXIN"/>
</dbReference>
<dbReference type="FunFam" id="3.40.50.360:FF:000034">
    <property type="entry name" value="NADPH-dependent diflavin oxidoreductase 1"/>
    <property type="match status" value="1"/>
</dbReference>
<dbReference type="Pfam" id="PF00175">
    <property type="entry name" value="NAD_binding_1"/>
    <property type="match status" value="1"/>
</dbReference>
<evidence type="ECO:0000256" key="4">
    <source>
        <dbReference type="ARBA" id="ARBA00022630"/>
    </source>
</evidence>
<dbReference type="PROSITE" id="PS51384">
    <property type="entry name" value="FAD_FR"/>
    <property type="match status" value="1"/>
</dbReference>
<evidence type="ECO:0000256" key="3">
    <source>
        <dbReference type="ARBA" id="ARBA00022490"/>
    </source>
</evidence>
<dbReference type="InterPro" id="IPR008254">
    <property type="entry name" value="Flavodoxin/NO_synth"/>
</dbReference>
<dbReference type="InterPro" id="IPR028879">
    <property type="entry name" value="NDOR1"/>
</dbReference>
<comment type="caution">
    <text evidence="13">The sequence shown here is derived from an EMBL/GenBank/DDBJ whole genome shotgun (WGS) entry which is preliminary data.</text>
</comment>
<evidence type="ECO:0000259" key="11">
    <source>
        <dbReference type="PROSITE" id="PS50902"/>
    </source>
</evidence>
<evidence type="ECO:0000256" key="1">
    <source>
        <dbReference type="ARBA" id="ARBA00001917"/>
    </source>
</evidence>
<keyword evidence="5 9" id="KW-0288">FMN</keyword>
<dbReference type="GO" id="GO:0005739">
    <property type="term" value="C:mitochondrion"/>
    <property type="evidence" value="ECO:0007669"/>
    <property type="project" value="UniProtKB-SubCell"/>
</dbReference>
<reference evidence="13 14" key="1">
    <citation type="journal article" date="2018" name="BMC Genomics">
        <title>Comparative genome analyses reveal sequence features reflecting distinct modes of host-adaptation between dicot and monocot powdery mildew.</title>
        <authorList>
            <person name="Wu Y."/>
            <person name="Ma X."/>
            <person name="Pan Z."/>
            <person name="Kale S.D."/>
            <person name="Song Y."/>
            <person name="King H."/>
            <person name="Zhang Q."/>
            <person name="Presley C."/>
            <person name="Deng X."/>
            <person name="Wei C.I."/>
            <person name="Xiao S."/>
        </authorList>
    </citation>
    <scope>NUCLEOTIDE SEQUENCE [LARGE SCALE GENOMIC DNA]</scope>
    <source>
        <strain evidence="13">UMSG3</strain>
    </source>
</reference>
<evidence type="ECO:0000256" key="10">
    <source>
        <dbReference type="SAM" id="MobiDB-lite"/>
    </source>
</evidence>
<dbReference type="PRINTS" id="PR00371">
    <property type="entry name" value="FPNCR"/>
</dbReference>
<dbReference type="Gene3D" id="3.40.50.360">
    <property type="match status" value="1"/>
</dbReference>
<dbReference type="GO" id="GO:0050660">
    <property type="term" value="F:flavin adenine dinucleotide binding"/>
    <property type="evidence" value="ECO:0007669"/>
    <property type="project" value="UniProtKB-UniRule"/>
</dbReference>
<dbReference type="Gene3D" id="3.40.50.80">
    <property type="entry name" value="Nucleotide-binding domain of ferredoxin-NADP reductase (FNR) module"/>
    <property type="match status" value="1"/>
</dbReference>
<feature type="compositionally biased region" description="Basic and acidic residues" evidence="10">
    <location>
        <begin position="197"/>
        <end position="206"/>
    </location>
</feature>
<comment type="cofactor">
    <cofactor evidence="1 9">
        <name>FMN</name>
        <dbReference type="ChEBI" id="CHEBI:58210"/>
    </cofactor>
</comment>
<evidence type="ECO:0000313" key="13">
    <source>
        <dbReference type="EMBL" id="RKF56211.1"/>
    </source>
</evidence>
<dbReference type="GO" id="GO:0160246">
    <property type="term" value="F:NADPH-iron-sulfur [2Fe-2S] protein oxidoreductase activity"/>
    <property type="evidence" value="ECO:0007669"/>
    <property type="project" value="InterPro"/>
</dbReference>
<accession>A0A420HFK6</accession>
<dbReference type="EC" id="1.18.1.-" evidence="9"/>
<dbReference type="GO" id="GO:0010181">
    <property type="term" value="F:FMN binding"/>
    <property type="evidence" value="ECO:0007669"/>
    <property type="project" value="UniProtKB-UniRule"/>
</dbReference>
<dbReference type="Gene3D" id="1.20.990.10">
    <property type="entry name" value="NADPH-cytochrome p450 Reductase, Chain A, domain 3"/>
    <property type="match status" value="1"/>
</dbReference>
<proteinExistence type="inferred from homology"/>
<comment type="similarity">
    <text evidence="9">In the N-terminal section; belongs to the flavodoxin family.</text>
</comment>
<gene>
    <name evidence="9" type="primary">TAH18</name>
    <name evidence="13" type="ORF">GcM3_197025</name>
</gene>